<dbReference type="RefSeq" id="WP_267151956.1">
    <property type="nucleotide sequence ID" value="NZ_JAPMLT010000005.1"/>
</dbReference>
<dbReference type="Pfam" id="PF01551">
    <property type="entry name" value="Peptidase_M23"/>
    <property type="match status" value="1"/>
</dbReference>
<keyword evidence="1 2" id="KW-0732">Signal</keyword>
<dbReference type="Gene3D" id="2.70.70.10">
    <property type="entry name" value="Glucose Permease (Domain IIA)"/>
    <property type="match status" value="1"/>
</dbReference>
<dbReference type="EMBL" id="JAPMLT010000005">
    <property type="protein sequence ID" value="MCX7570709.1"/>
    <property type="molecule type" value="Genomic_DNA"/>
</dbReference>
<dbReference type="SUPFAM" id="SSF51261">
    <property type="entry name" value="Duplicated hybrid motif"/>
    <property type="match status" value="1"/>
</dbReference>
<dbReference type="InterPro" id="IPR016047">
    <property type="entry name" value="M23ase_b-sheet_dom"/>
</dbReference>
<feature type="domain" description="M23ase beta-sheet core" evidence="3">
    <location>
        <begin position="224"/>
        <end position="321"/>
    </location>
</feature>
<dbReference type="PANTHER" id="PTHR21666">
    <property type="entry name" value="PEPTIDASE-RELATED"/>
    <property type="match status" value="1"/>
</dbReference>
<comment type="caution">
    <text evidence="4">The sequence shown here is derived from an EMBL/GenBank/DDBJ whole genome shotgun (WGS) entry which is preliminary data.</text>
</comment>
<protein>
    <submittedName>
        <fullName evidence="4">M23 family metallopeptidase</fullName>
    </submittedName>
</protein>
<evidence type="ECO:0000313" key="4">
    <source>
        <dbReference type="EMBL" id="MCX7570709.1"/>
    </source>
</evidence>
<gene>
    <name evidence="4" type="ORF">OS242_12105</name>
</gene>
<dbReference type="PANTHER" id="PTHR21666:SF289">
    <property type="entry name" value="L-ALA--D-GLU ENDOPEPTIDASE"/>
    <property type="match status" value="1"/>
</dbReference>
<sequence length="350" mass="39429">MKTRKTAWMLPLMLTLTLWPLPSFAAATDTTVAAKAANPESLDLVSAEVAQQEMPVLQQVERKTRVPWYYLAAVNQYEMGIHWRRKKEERNTSPIQVQIPAEKWSGATNPTAEDINPMTIQIFGGIGLDGNNDKKADRTDPVDAMYTMAKLLAKEGTNEQAIRVSLWEYYRDGLVVDRITGFAQIFKEAGTTDVRGHSFPIPLRYNYSYRSTWGDPRGWGGRRVHEGCDIFAGSGTPVVSTSYGVVEVIGWNKYGGWRIGIRDLNNVYHYYAHLRGFEKGLKHGSLVKPGQLIGSVGSSGYGKPGTSGKFAPHLHYGMYRESGTREWAFDPTPHLRKWERETKKAKKKKK</sequence>
<reference evidence="4 5" key="1">
    <citation type="submission" date="2022-11" db="EMBL/GenBank/DDBJ databases">
        <title>Study of microbial diversity in lake waters.</title>
        <authorList>
            <person name="Zhang J."/>
        </authorList>
    </citation>
    <scope>NUCLEOTIDE SEQUENCE [LARGE SCALE GENOMIC DNA]</scope>
    <source>
        <strain evidence="4 5">DT12</strain>
    </source>
</reference>
<dbReference type="InterPro" id="IPR011055">
    <property type="entry name" value="Dup_hybrid_motif"/>
</dbReference>
<evidence type="ECO:0000259" key="3">
    <source>
        <dbReference type="Pfam" id="PF01551"/>
    </source>
</evidence>
<dbReference type="InterPro" id="IPR050570">
    <property type="entry name" value="Cell_wall_metabolism_enzyme"/>
</dbReference>
<feature type="signal peptide" evidence="2">
    <location>
        <begin position="1"/>
        <end position="25"/>
    </location>
</feature>
<name>A0ABT3X7J2_9BACL</name>
<dbReference type="SUPFAM" id="SSF53955">
    <property type="entry name" value="Lysozyme-like"/>
    <property type="match status" value="1"/>
</dbReference>
<evidence type="ECO:0000313" key="5">
    <source>
        <dbReference type="Proteomes" id="UP001208017"/>
    </source>
</evidence>
<dbReference type="InterPro" id="IPR023346">
    <property type="entry name" value="Lysozyme-like_dom_sf"/>
</dbReference>
<proteinExistence type="predicted"/>
<dbReference type="Proteomes" id="UP001208017">
    <property type="component" value="Unassembled WGS sequence"/>
</dbReference>
<organism evidence="4 5">
    <name type="scientific">Tumebacillus lacus</name>
    <dbReference type="NCBI Taxonomy" id="2995335"/>
    <lineage>
        <taxon>Bacteria</taxon>
        <taxon>Bacillati</taxon>
        <taxon>Bacillota</taxon>
        <taxon>Bacilli</taxon>
        <taxon>Bacillales</taxon>
        <taxon>Alicyclobacillaceae</taxon>
        <taxon>Tumebacillus</taxon>
    </lineage>
</organism>
<evidence type="ECO:0000256" key="1">
    <source>
        <dbReference type="ARBA" id="ARBA00022729"/>
    </source>
</evidence>
<dbReference type="CDD" id="cd12797">
    <property type="entry name" value="M23_peptidase"/>
    <property type="match status" value="1"/>
</dbReference>
<feature type="chain" id="PRO_5046782155" evidence="2">
    <location>
        <begin position="26"/>
        <end position="350"/>
    </location>
</feature>
<evidence type="ECO:0000256" key="2">
    <source>
        <dbReference type="SAM" id="SignalP"/>
    </source>
</evidence>
<keyword evidence="5" id="KW-1185">Reference proteome</keyword>
<accession>A0ABT3X7J2</accession>